<evidence type="ECO:0000259" key="5">
    <source>
        <dbReference type="Pfam" id="PF08531"/>
    </source>
</evidence>
<dbReference type="Pfam" id="PF05592">
    <property type="entry name" value="Bac_rhamnosid"/>
    <property type="match status" value="1"/>
</dbReference>
<dbReference type="Gene3D" id="2.60.40.10">
    <property type="entry name" value="Immunoglobulins"/>
    <property type="match status" value="1"/>
</dbReference>
<evidence type="ECO:0000313" key="8">
    <source>
        <dbReference type="EMBL" id="HIS92559.1"/>
    </source>
</evidence>
<dbReference type="InterPro" id="IPR012341">
    <property type="entry name" value="6hp_glycosidase-like_sf"/>
</dbReference>
<name>A0A9D1FZZ5_9FIRM</name>
<comment type="caution">
    <text evidence="8">The sequence shown here is derived from an EMBL/GenBank/DDBJ whole genome shotgun (WGS) entry which is preliminary data.</text>
</comment>
<dbReference type="EC" id="3.2.1.40" evidence="2"/>
<evidence type="ECO:0000259" key="7">
    <source>
        <dbReference type="Pfam" id="PF17390"/>
    </source>
</evidence>
<evidence type="ECO:0000313" key="9">
    <source>
        <dbReference type="Proteomes" id="UP000824140"/>
    </source>
</evidence>
<dbReference type="InterPro" id="IPR008902">
    <property type="entry name" value="Rhamnosid_concanavalin"/>
</dbReference>
<organism evidence="8 9">
    <name type="scientific">Candidatus Alectryocaccomicrobium excrementavium</name>
    <dbReference type="NCBI Taxonomy" id="2840668"/>
    <lineage>
        <taxon>Bacteria</taxon>
        <taxon>Bacillati</taxon>
        <taxon>Bacillota</taxon>
        <taxon>Clostridia</taxon>
        <taxon>Candidatus Alectryocaccomicrobium</taxon>
    </lineage>
</organism>
<dbReference type="PIRSF" id="PIRSF010631">
    <property type="entry name" value="A-rhamnsds"/>
    <property type="match status" value="1"/>
</dbReference>
<evidence type="ECO:0000256" key="2">
    <source>
        <dbReference type="ARBA" id="ARBA00012652"/>
    </source>
</evidence>
<feature type="domain" description="Alpha-L-rhamnosidase C-terminal" evidence="7">
    <location>
        <begin position="765"/>
        <end position="828"/>
    </location>
</feature>
<dbReference type="InterPro" id="IPR013737">
    <property type="entry name" value="Bac_rhamnosid_N"/>
</dbReference>
<dbReference type="GO" id="GO:0005975">
    <property type="term" value="P:carbohydrate metabolic process"/>
    <property type="evidence" value="ECO:0007669"/>
    <property type="project" value="InterPro"/>
</dbReference>
<dbReference type="InterPro" id="IPR008928">
    <property type="entry name" value="6-hairpin_glycosidase_sf"/>
</dbReference>
<dbReference type="EMBL" id="DVJN01000117">
    <property type="protein sequence ID" value="HIS92559.1"/>
    <property type="molecule type" value="Genomic_DNA"/>
</dbReference>
<dbReference type="Pfam" id="PF17390">
    <property type="entry name" value="Bac_rhamnosid_C"/>
    <property type="match status" value="1"/>
</dbReference>
<evidence type="ECO:0000256" key="3">
    <source>
        <dbReference type="ARBA" id="ARBA00022801"/>
    </source>
</evidence>
<reference evidence="8" key="2">
    <citation type="journal article" date="2021" name="PeerJ">
        <title>Extensive microbial diversity within the chicken gut microbiome revealed by metagenomics and culture.</title>
        <authorList>
            <person name="Gilroy R."/>
            <person name="Ravi A."/>
            <person name="Getino M."/>
            <person name="Pursley I."/>
            <person name="Horton D.L."/>
            <person name="Alikhan N.F."/>
            <person name="Baker D."/>
            <person name="Gharbi K."/>
            <person name="Hall N."/>
            <person name="Watson M."/>
            <person name="Adriaenssens E.M."/>
            <person name="Foster-Nyarko E."/>
            <person name="Jarju S."/>
            <person name="Secka A."/>
            <person name="Antonio M."/>
            <person name="Oren A."/>
            <person name="Chaudhuri R.R."/>
            <person name="La Ragione R."/>
            <person name="Hildebrand F."/>
            <person name="Pallen M.J."/>
        </authorList>
    </citation>
    <scope>NUCLEOTIDE SEQUENCE</scope>
    <source>
        <strain evidence="8">13766</strain>
    </source>
</reference>
<feature type="domain" description="Alpha-L-rhamnosidase concanavalin-like" evidence="4">
    <location>
        <begin position="309"/>
        <end position="406"/>
    </location>
</feature>
<dbReference type="InterPro" id="IPR016007">
    <property type="entry name" value="Alpha_rhamnosid"/>
</dbReference>
<comment type="catalytic activity">
    <reaction evidence="1">
        <text>Hydrolysis of terminal non-reducing alpha-L-rhamnose residues in alpha-L-rhamnosides.</text>
        <dbReference type="EC" id="3.2.1.40"/>
    </reaction>
</comment>
<dbReference type="InterPro" id="IPR035396">
    <property type="entry name" value="Bac_rhamnosid6H"/>
</dbReference>
<feature type="domain" description="Bacterial alpha-L-rhamnosidase N-terminal" evidence="5">
    <location>
        <begin position="140"/>
        <end position="272"/>
    </location>
</feature>
<evidence type="ECO:0000259" key="4">
    <source>
        <dbReference type="Pfam" id="PF05592"/>
    </source>
</evidence>
<dbReference type="InterPro" id="IPR035398">
    <property type="entry name" value="Bac_rhamnosid_C"/>
</dbReference>
<dbReference type="PANTHER" id="PTHR33307">
    <property type="entry name" value="ALPHA-RHAMNOSIDASE (EUROFUNG)"/>
    <property type="match status" value="1"/>
</dbReference>
<dbReference type="Pfam" id="PF17389">
    <property type="entry name" value="Bac_rhamnosid6H"/>
    <property type="match status" value="1"/>
</dbReference>
<keyword evidence="3 8" id="KW-0378">Hydrolase</keyword>
<dbReference type="Gene3D" id="1.50.10.10">
    <property type="match status" value="1"/>
</dbReference>
<dbReference type="AlphaFoldDB" id="A0A9D1FZZ5"/>
<dbReference type="Gene3D" id="2.60.120.260">
    <property type="entry name" value="Galactose-binding domain-like"/>
    <property type="match status" value="2"/>
</dbReference>
<dbReference type="SUPFAM" id="SSF48208">
    <property type="entry name" value="Six-hairpin glycosidases"/>
    <property type="match status" value="1"/>
</dbReference>
<proteinExistence type="predicted"/>
<dbReference type="Pfam" id="PF08531">
    <property type="entry name" value="Bac_rhamnosid_N"/>
    <property type="match status" value="1"/>
</dbReference>
<accession>A0A9D1FZZ5</accession>
<feature type="domain" description="Alpha-L-rhamnosidase six-hairpin glycosidase" evidence="6">
    <location>
        <begin position="414"/>
        <end position="756"/>
    </location>
</feature>
<sequence>MQIVRPRLEALREPMGVDEPRPRFSWQLRSQERATAQSAYRIEVYAGDEKVWDSGKVVSRQNSQVEYAGAPLKPRTQYWWRVRVWDERGLDAGTSRVAHFETGLMGKWRARWIAHPKPYEPGKPLGAVRFSRAFEARGGIESARLYVSALGAYAVSCNGGRVHAARLCPGPTSTKRRVHYQAYDVTPFLREGRNEIQADVAGGWYTGAYAHALCAEKCGRRQAFIAQLYIRYASGEEDAIMTDAHWQADDSGPYRMADLAMGARYDATLEPNHPVNVILPSIPKTLLTWQAAQPIVFREEIGAQKLWHAPNGDLLVDFGQNIAGVARFTVRGERGREVAYDCAEALDAQGNFYRENYRSARAEVRYVLSGAGEETFTPDFTYMGFRYIRLKNWPEGAKCEDFTALTLRTDLEENAGFECSDERVNQLYHNALWTLRSNLLGVLTDAPERDERFGWTSNYLALSNTLCLQANAAAMLSDWLRDLAIEQRDNGAIPCAIPNCLSDDLSGSALSDDAVVTVPWALYKTYGDVRMLERHYPCIKKWIGFISSRVRDGLWPVDYQYGDWLALDARANSCIGVTDVSLIASAAYARAADLAARIADVLDRDFDARAFRALHKKIKRAYQREFITATGRLAVNTQTAHILTLRFDLCEEEHRDRIANDLFRLIEENGDCLTTGSAGTPSVLPLLTSLGRHDLAARVLFRDDMPSWLYAVRHGATTIWERWDGIAPDGSFANPEFNSFNHPLGSCIIEWLVSCVAGIGFYRSPMYADILLHPRFTEGMSFASGWHRTPYGVIRCGWRLSGVEAQVEVSVPVSCEALVILENASLSGVREKDGDLLRSVGVKRAWQSDNDVFVRVDAGNYEFFWHFEL</sequence>
<evidence type="ECO:0000256" key="1">
    <source>
        <dbReference type="ARBA" id="ARBA00001445"/>
    </source>
</evidence>
<evidence type="ECO:0000259" key="6">
    <source>
        <dbReference type="Pfam" id="PF17389"/>
    </source>
</evidence>
<reference evidence="8" key="1">
    <citation type="submission" date="2020-10" db="EMBL/GenBank/DDBJ databases">
        <authorList>
            <person name="Gilroy R."/>
        </authorList>
    </citation>
    <scope>NUCLEOTIDE SEQUENCE</scope>
    <source>
        <strain evidence="8">13766</strain>
    </source>
</reference>
<dbReference type="Proteomes" id="UP000824140">
    <property type="component" value="Unassembled WGS sequence"/>
</dbReference>
<dbReference type="Gene3D" id="2.60.420.10">
    <property type="entry name" value="Maltose phosphorylase, domain 3"/>
    <property type="match status" value="1"/>
</dbReference>
<gene>
    <name evidence="8" type="ORF">IAA84_06020</name>
</gene>
<dbReference type="Pfam" id="PF25788">
    <property type="entry name" value="Ig_Rha78A_N"/>
    <property type="match status" value="1"/>
</dbReference>
<protein>
    <recommendedName>
        <fullName evidence="2">alpha-L-rhamnosidase</fullName>
        <ecNumber evidence="2">3.2.1.40</ecNumber>
    </recommendedName>
</protein>
<dbReference type="PANTHER" id="PTHR33307:SF6">
    <property type="entry name" value="ALPHA-RHAMNOSIDASE (EUROFUNG)-RELATED"/>
    <property type="match status" value="1"/>
</dbReference>
<dbReference type="GO" id="GO:0030596">
    <property type="term" value="F:alpha-L-rhamnosidase activity"/>
    <property type="evidence" value="ECO:0007669"/>
    <property type="project" value="UniProtKB-EC"/>
</dbReference>
<dbReference type="InterPro" id="IPR013783">
    <property type="entry name" value="Ig-like_fold"/>
</dbReference>